<evidence type="ECO:0000256" key="1">
    <source>
        <dbReference type="SAM" id="Phobius"/>
    </source>
</evidence>
<keyword evidence="1" id="KW-0472">Membrane</keyword>
<reference evidence="2" key="1">
    <citation type="submission" date="2021-02" db="EMBL/GenBank/DDBJ databases">
        <authorList>
            <person name="Nowell W R."/>
        </authorList>
    </citation>
    <scope>NUCLEOTIDE SEQUENCE</scope>
</reference>
<dbReference type="AlphaFoldDB" id="A0A816FFB3"/>
<keyword evidence="1" id="KW-0812">Transmembrane</keyword>
<proteinExistence type="predicted"/>
<evidence type="ECO:0000313" key="2">
    <source>
        <dbReference type="EMBL" id="CAF1660798.1"/>
    </source>
</evidence>
<feature type="transmembrane region" description="Helical" evidence="1">
    <location>
        <begin position="265"/>
        <end position="284"/>
    </location>
</feature>
<accession>A0A816FFB3</accession>
<organism evidence="2 3">
    <name type="scientific">Rotaria magnacalcarata</name>
    <dbReference type="NCBI Taxonomy" id="392030"/>
    <lineage>
        <taxon>Eukaryota</taxon>
        <taxon>Metazoa</taxon>
        <taxon>Spiralia</taxon>
        <taxon>Gnathifera</taxon>
        <taxon>Rotifera</taxon>
        <taxon>Eurotatoria</taxon>
        <taxon>Bdelloidea</taxon>
        <taxon>Philodinida</taxon>
        <taxon>Philodinidae</taxon>
        <taxon>Rotaria</taxon>
    </lineage>
</organism>
<protein>
    <submittedName>
        <fullName evidence="2">Uncharacterized protein</fullName>
    </submittedName>
</protein>
<gene>
    <name evidence="2" type="ORF">KQP761_LOCUS31994</name>
</gene>
<feature type="transmembrane region" description="Helical" evidence="1">
    <location>
        <begin position="613"/>
        <end position="640"/>
    </location>
</feature>
<comment type="caution">
    <text evidence="2">The sequence shown here is derived from an EMBL/GenBank/DDBJ whole genome shotgun (WGS) entry which is preliminary data.</text>
</comment>
<feature type="transmembrane region" description="Helical" evidence="1">
    <location>
        <begin position="176"/>
        <end position="209"/>
    </location>
</feature>
<dbReference type="OrthoDB" id="10065479at2759"/>
<dbReference type="EMBL" id="CAJNOW010017848">
    <property type="protein sequence ID" value="CAF1660798.1"/>
    <property type="molecule type" value="Genomic_DNA"/>
</dbReference>
<sequence>MAINDFQSNLIQTFHRSLTFLRTYTSSNQLIVAANTAFSVYLYNYTGELLAVTGDQILLTEQEDLGQINFAEFVQENNSQLISDWYVACWSVESLLLSSLTTFYNQSVLDHIVNTTKFSALHFSNSNHFNLSTVIDNIMSKLFIEEWTSNISYSLYYHLCKPLTCFYQVEKHRNNFLISLITLIGLLGGLSIMLRSSIPLVTRFIFYLVRRRRAARQSAIAHLELPWTKKRVLSTIIRILVNLNLFKTAKRVQVRDLNQQRWSTHLFIILLCAAILIITAYNSINKISRTIVVNNPSLDSIEKWQADSYITSSLQCPCSQISAPYQSFFHLTVTYHQICSSDFISSRWIASLQNATDPLAVLFIANLRSHPDFFELLRSLCTFANNTISSALAGFSNTQLVTAALLVRQVFDHQMNSVADFFIQSTISDFLRLKYILSNLTQVNQFITEAYSSFDVELANVSYESSNIFYPYLTASSYISISNQTVLCFCITEISCKIQIGAYIAASYVILLYPIPGMFTGCIPMSSLLVSTLECFYDDSDYLSQIDKAMETNLSSWVTHLRSHLSSQFLQNTTIYILLEHMFLEVWAINSLFERYFNACAVQSCSYMILENYVAIEIITILFGLIGGISNALIFTVPFCHASFLRYRPISSSP</sequence>
<name>A0A816FFB3_9BILA</name>
<evidence type="ECO:0000313" key="3">
    <source>
        <dbReference type="Proteomes" id="UP000663834"/>
    </source>
</evidence>
<keyword evidence="1" id="KW-1133">Transmembrane helix</keyword>
<dbReference type="Proteomes" id="UP000663834">
    <property type="component" value="Unassembled WGS sequence"/>
</dbReference>